<dbReference type="AlphaFoldDB" id="A0A7X5QSG6"/>
<name>A0A7X5QSG6_9GAMM</name>
<proteinExistence type="predicted"/>
<evidence type="ECO:0000313" key="3">
    <source>
        <dbReference type="Proteomes" id="UP000518878"/>
    </source>
</evidence>
<evidence type="ECO:0000313" key="2">
    <source>
        <dbReference type="EMBL" id="NID14593.1"/>
    </source>
</evidence>
<dbReference type="PANTHER" id="PTHR43781:SF1">
    <property type="entry name" value="SACCHAROPINE DEHYDROGENASE"/>
    <property type="match status" value="1"/>
</dbReference>
<accession>A0A7X5QSG6</accession>
<feature type="domain" description="Saccharopine dehydrogenase NADP binding" evidence="1">
    <location>
        <begin position="7"/>
        <end position="126"/>
    </location>
</feature>
<dbReference type="InterPro" id="IPR036291">
    <property type="entry name" value="NAD(P)-bd_dom_sf"/>
</dbReference>
<sequence>MAKKLRVALYGASGHTGQLVAAELVERGYTPLLAGRNRNALQRVAEGLNGAATIATAEVGDTVALHAMFHGADVVINCAGPHADTSFALALAAIDRGAHYLDTNAVEQLAARRLFDNLGRAAERAGVVLVPGLATFGGLGDLLASRLTSGMGKVTTIAAAYRVDGWIPTRGSMMTASRTQGEPRLRYESGQFTTALESPKIGVFDFGPDLGPLAVVENYPGVDMATIPQHTDACDVAIHMALSTIQAFRSIDPAMAAGTGAEARKMTEFSVLVEARHGDDVRRIIAHGKDIYGFTATMLGTAVDRLRDDLPVAGALAPAMAFEAHGFLDALAAQGLTIHDIPETERSREAS</sequence>
<organism evidence="2 3">
    <name type="scientific">Luteibacter yeojuensis</name>
    <dbReference type="NCBI Taxonomy" id="345309"/>
    <lineage>
        <taxon>Bacteria</taxon>
        <taxon>Pseudomonadati</taxon>
        <taxon>Pseudomonadota</taxon>
        <taxon>Gammaproteobacteria</taxon>
        <taxon>Lysobacterales</taxon>
        <taxon>Rhodanobacteraceae</taxon>
        <taxon>Luteibacter</taxon>
    </lineage>
</organism>
<reference evidence="2 3" key="1">
    <citation type="journal article" date="2006" name="Int. J. Syst. Evol. Microbiol.">
        <title>Dyella yeojuensis sp. nov., isolated from greenhouse soil in Korea.</title>
        <authorList>
            <person name="Kim B.Y."/>
            <person name="Weon H.Y."/>
            <person name="Lee K.H."/>
            <person name="Seok S.J."/>
            <person name="Kwon S.W."/>
            <person name="Go S.J."/>
            <person name="Stackebrandt E."/>
        </authorList>
    </citation>
    <scope>NUCLEOTIDE SEQUENCE [LARGE SCALE GENOMIC DNA]</scope>
    <source>
        <strain evidence="2 3">DSM 17673</strain>
    </source>
</reference>
<gene>
    <name evidence="2" type="ORF">HBF32_03830</name>
</gene>
<protein>
    <submittedName>
        <fullName evidence="2">NAD(P)H-binding protein</fullName>
    </submittedName>
</protein>
<dbReference type="Gene3D" id="3.40.50.720">
    <property type="entry name" value="NAD(P)-binding Rossmann-like Domain"/>
    <property type="match status" value="1"/>
</dbReference>
<dbReference type="PANTHER" id="PTHR43781">
    <property type="entry name" value="SACCHAROPINE DEHYDROGENASE"/>
    <property type="match status" value="1"/>
</dbReference>
<dbReference type="EMBL" id="JAAQTL010000001">
    <property type="protein sequence ID" value="NID14593.1"/>
    <property type="molecule type" value="Genomic_DNA"/>
</dbReference>
<dbReference type="RefSeq" id="WP_166698298.1">
    <property type="nucleotide sequence ID" value="NZ_JAAQTL010000001.1"/>
</dbReference>
<dbReference type="InterPro" id="IPR005097">
    <property type="entry name" value="Sacchrp_dh_NADP-bd"/>
</dbReference>
<evidence type="ECO:0000259" key="1">
    <source>
        <dbReference type="Pfam" id="PF03435"/>
    </source>
</evidence>
<dbReference type="Pfam" id="PF03435">
    <property type="entry name" value="Sacchrp_dh_NADP"/>
    <property type="match status" value="1"/>
</dbReference>
<dbReference type="Proteomes" id="UP000518878">
    <property type="component" value="Unassembled WGS sequence"/>
</dbReference>
<dbReference type="SUPFAM" id="SSF51735">
    <property type="entry name" value="NAD(P)-binding Rossmann-fold domains"/>
    <property type="match status" value="1"/>
</dbReference>
<comment type="caution">
    <text evidence="2">The sequence shown here is derived from an EMBL/GenBank/DDBJ whole genome shotgun (WGS) entry which is preliminary data.</text>
</comment>
<keyword evidence="3" id="KW-1185">Reference proteome</keyword>